<dbReference type="Ensembl" id="ENSCAFT00020036244.1">
    <property type="protein sequence ID" value="ENSCAFP00020031386.1"/>
    <property type="gene ID" value="ENSCAFG00020024493.1"/>
</dbReference>
<reference evidence="3" key="2">
    <citation type="submission" date="2025-09" db="UniProtKB">
        <authorList>
            <consortium name="Ensembl"/>
        </authorList>
    </citation>
    <scope>IDENTIFICATION</scope>
</reference>
<organism evidence="3 4">
    <name type="scientific">Canis lupus dingo</name>
    <name type="common">dingo</name>
    <dbReference type="NCBI Taxonomy" id="286419"/>
    <lineage>
        <taxon>Eukaryota</taxon>
        <taxon>Metazoa</taxon>
        <taxon>Chordata</taxon>
        <taxon>Craniata</taxon>
        <taxon>Vertebrata</taxon>
        <taxon>Euteleostomi</taxon>
        <taxon>Mammalia</taxon>
        <taxon>Eutheria</taxon>
        <taxon>Laurasiatheria</taxon>
        <taxon>Carnivora</taxon>
        <taxon>Caniformia</taxon>
        <taxon>Canidae</taxon>
        <taxon>Canis</taxon>
    </lineage>
</organism>
<keyword evidence="2" id="KW-0472">Membrane</keyword>
<feature type="compositionally biased region" description="Low complexity" evidence="1">
    <location>
        <begin position="105"/>
        <end position="120"/>
    </location>
</feature>
<keyword evidence="4" id="KW-1185">Reference proteome</keyword>
<dbReference type="AlphaFoldDB" id="A0A8C0LES3"/>
<feature type="region of interest" description="Disordered" evidence="1">
    <location>
        <begin position="84"/>
        <end position="129"/>
    </location>
</feature>
<feature type="compositionally biased region" description="Basic and acidic residues" evidence="1">
    <location>
        <begin position="84"/>
        <end position="94"/>
    </location>
</feature>
<evidence type="ECO:0000313" key="3">
    <source>
        <dbReference type="Ensembl" id="ENSCAFP00020031386.1"/>
    </source>
</evidence>
<keyword evidence="2" id="KW-0812">Transmembrane</keyword>
<evidence type="ECO:0000256" key="1">
    <source>
        <dbReference type="SAM" id="MobiDB-lite"/>
    </source>
</evidence>
<sequence length="129" mass="14380">MIPATQAHRPRAWFSRITQEAWSRRFCKRFCLFYAGLIILLLEIAVVASSDQLPFFLSVTMMASGVLFVLVTGGMALYELQRETQRHRQREKQAPCRSLTWDSIPGLPGSLPGPKAGAKPLSHPSAPVN</sequence>
<accession>A0A8C0LES3</accession>
<feature type="transmembrane region" description="Helical" evidence="2">
    <location>
        <begin position="30"/>
        <end position="49"/>
    </location>
</feature>
<feature type="transmembrane region" description="Helical" evidence="2">
    <location>
        <begin position="55"/>
        <end position="78"/>
    </location>
</feature>
<name>A0A8C0LES3_CANLU</name>
<keyword evidence="2" id="KW-1133">Transmembrane helix</keyword>
<evidence type="ECO:0000256" key="2">
    <source>
        <dbReference type="SAM" id="Phobius"/>
    </source>
</evidence>
<dbReference type="Proteomes" id="UP000694391">
    <property type="component" value="Unplaced"/>
</dbReference>
<dbReference type="GeneTree" id="ENSGT00740000117156"/>
<protein>
    <submittedName>
        <fullName evidence="3">Uncharacterized protein</fullName>
    </submittedName>
</protein>
<reference evidence="3" key="1">
    <citation type="submission" date="2025-08" db="UniProtKB">
        <authorList>
            <consortium name="Ensembl"/>
        </authorList>
    </citation>
    <scope>IDENTIFICATION</scope>
</reference>
<proteinExistence type="predicted"/>
<evidence type="ECO:0000313" key="4">
    <source>
        <dbReference type="Proteomes" id="UP000694391"/>
    </source>
</evidence>